<feature type="compositionally biased region" description="Low complexity" evidence="1">
    <location>
        <begin position="94"/>
        <end position="107"/>
    </location>
</feature>
<dbReference type="AlphaFoldDB" id="A0AAV4BCY4"/>
<name>A0AAV4BCY4_9GAST</name>
<evidence type="ECO:0000256" key="1">
    <source>
        <dbReference type="SAM" id="MobiDB-lite"/>
    </source>
</evidence>
<dbReference type="Proteomes" id="UP000735302">
    <property type="component" value="Unassembled WGS sequence"/>
</dbReference>
<organism evidence="2 3">
    <name type="scientific">Plakobranchus ocellatus</name>
    <dbReference type="NCBI Taxonomy" id="259542"/>
    <lineage>
        <taxon>Eukaryota</taxon>
        <taxon>Metazoa</taxon>
        <taxon>Spiralia</taxon>
        <taxon>Lophotrochozoa</taxon>
        <taxon>Mollusca</taxon>
        <taxon>Gastropoda</taxon>
        <taxon>Heterobranchia</taxon>
        <taxon>Euthyneura</taxon>
        <taxon>Panpulmonata</taxon>
        <taxon>Sacoglossa</taxon>
        <taxon>Placobranchoidea</taxon>
        <taxon>Plakobranchidae</taxon>
        <taxon>Plakobranchus</taxon>
    </lineage>
</organism>
<dbReference type="EMBL" id="BLXT01004774">
    <property type="protein sequence ID" value="GFO17332.1"/>
    <property type="molecule type" value="Genomic_DNA"/>
</dbReference>
<gene>
    <name evidence="2" type="ORF">PoB_004383700</name>
</gene>
<accession>A0AAV4BCY4</accession>
<proteinExistence type="predicted"/>
<reference evidence="2 3" key="1">
    <citation type="journal article" date="2021" name="Elife">
        <title>Chloroplast acquisition without the gene transfer in kleptoplastic sea slugs, Plakobranchus ocellatus.</title>
        <authorList>
            <person name="Maeda T."/>
            <person name="Takahashi S."/>
            <person name="Yoshida T."/>
            <person name="Shimamura S."/>
            <person name="Takaki Y."/>
            <person name="Nagai Y."/>
            <person name="Toyoda A."/>
            <person name="Suzuki Y."/>
            <person name="Arimoto A."/>
            <person name="Ishii H."/>
            <person name="Satoh N."/>
            <person name="Nishiyama T."/>
            <person name="Hasebe M."/>
            <person name="Maruyama T."/>
            <person name="Minagawa J."/>
            <person name="Obokata J."/>
            <person name="Shigenobu S."/>
        </authorList>
    </citation>
    <scope>NUCLEOTIDE SEQUENCE [LARGE SCALE GENOMIC DNA]</scope>
</reference>
<feature type="compositionally biased region" description="Low complexity" evidence="1">
    <location>
        <begin position="116"/>
        <end position="132"/>
    </location>
</feature>
<protein>
    <submittedName>
        <fullName evidence="2">Uncharacterized protein</fullName>
    </submittedName>
</protein>
<sequence length="165" mass="17857">MSRSTRDLGLTTPTCDRNQGQTTQFHTTTPPLLVPFEQRSQDHSCYRLEMFARLLTSELLLSSSPRLAWTSSEVVTGKNTRCDQPVLHRQQQHNSSRNTITTKNSNNNKRKKAAEGTRPTGRTTVTTAAAETSPFRRTVTTAAAGATAAGGATATTASAAETHLP</sequence>
<evidence type="ECO:0000313" key="2">
    <source>
        <dbReference type="EMBL" id="GFO17332.1"/>
    </source>
</evidence>
<feature type="region of interest" description="Disordered" evidence="1">
    <location>
        <begin position="1"/>
        <end position="28"/>
    </location>
</feature>
<feature type="compositionally biased region" description="Low complexity" evidence="1">
    <location>
        <begin position="140"/>
        <end position="165"/>
    </location>
</feature>
<comment type="caution">
    <text evidence="2">The sequence shown here is derived from an EMBL/GenBank/DDBJ whole genome shotgun (WGS) entry which is preliminary data.</text>
</comment>
<evidence type="ECO:0000313" key="3">
    <source>
        <dbReference type="Proteomes" id="UP000735302"/>
    </source>
</evidence>
<feature type="compositionally biased region" description="Polar residues" evidence="1">
    <location>
        <begin position="11"/>
        <end position="28"/>
    </location>
</feature>
<feature type="region of interest" description="Disordered" evidence="1">
    <location>
        <begin position="87"/>
        <end position="165"/>
    </location>
</feature>
<keyword evidence="3" id="KW-1185">Reference proteome</keyword>